<dbReference type="InterPro" id="IPR037171">
    <property type="entry name" value="NagB/RpiA_transferase-like"/>
</dbReference>
<sequence length="65" mass="6963">LVFRRSSRNFNPLAAMAGRVTVAEVEELVEPLTPRHPPYHGARHAAHGPPTGLRPEQQQGEGGGG</sequence>
<dbReference type="SUPFAM" id="SSF100950">
    <property type="entry name" value="NagB/RpiA/CoA transferase-like"/>
    <property type="match status" value="1"/>
</dbReference>
<comment type="caution">
    <text evidence="2">The sequence shown here is derived from an EMBL/GenBank/DDBJ whole genome shotgun (WGS) entry which is preliminary data.</text>
</comment>
<gene>
    <name evidence="2" type="ORF">AB0887_32215</name>
</gene>
<evidence type="ECO:0000256" key="1">
    <source>
        <dbReference type="SAM" id="MobiDB-lite"/>
    </source>
</evidence>
<organism evidence="2 3">
    <name type="scientific">Streptomyces huasconensis</name>
    <dbReference type="NCBI Taxonomy" id="1854574"/>
    <lineage>
        <taxon>Bacteria</taxon>
        <taxon>Bacillati</taxon>
        <taxon>Actinomycetota</taxon>
        <taxon>Actinomycetes</taxon>
        <taxon>Kitasatosporales</taxon>
        <taxon>Streptomycetaceae</taxon>
        <taxon>Streptomyces</taxon>
    </lineage>
</organism>
<feature type="compositionally biased region" description="Basic residues" evidence="1">
    <location>
        <begin position="37"/>
        <end position="46"/>
    </location>
</feature>
<dbReference type="Proteomes" id="UP001553843">
    <property type="component" value="Unassembled WGS sequence"/>
</dbReference>
<proteinExistence type="predicted"/>
<feature type="non-terminal residue" evidence="2">
    <location>
        <position position="1"/>
    </location>
</feature>
<name>A0ABV3M4H0_9ACTN</name>
<protein>
    <submittedName>
        <fullName evidence="2">Uncharacterized protein</fullName>
    </submittedName>
</protein>
<dbReference type="EMBL" id="JBEYRS010000018">
    <property type="protein sequence ID" value="MEW2366601.1"/>
    <property type="molecule type" value="Genomic_DNA"/>
</dbReference>
<keyword evidence="3" id="KW-1185">Reference proteome</keyword>
<evidence type="ECO:0000313" key="3">
    <source>
        <dbReference type="Proteomes" id="UP001553843"/>
    </source>
</evidence>
<reference evidence="2 3" key="1">
    <citation type="submission" date="2024-06" db="EMBL/GenBank/DDBJ databases">
        <title>The Natural Products Discovery Center: Release of the First 8490 Sequenced Strains for Exploring Actinobacteria Biosynthetic Diversity.</title>
        <authorList>
            <person name="Kalkreuter E."/>
            <person name="Kautsar S.A."/>
            <person name="Yang D."/>
            <person name="Bader C.D."/>
            <person name="Teijaro C.N."/>
            <person name="Fluegel L."/>
            <person name="Davis C.M."/>
            <person name="Simpson J.R."/>
            <person name="Lauterbach L."/>
            <person name="Steele A.D."/>
            <person name="Gui C."/>
            <person name="Meng S."/>
            <person name="Li G."/>
            <person name="Viehrig K."/>
            <person name="Ye F."/>
            <person name="Su P."/>
            <person name="Kiefer A.F."/>
            <person name="Nichols A."/>
            <person name="Cepeda A.J."/>
            <person name="Yan W."/>
            <person name="Fan B."/>
            <person name="Jiang Y."/>
            <person name="Adhikari A."/>
            <person name="Zheng C.-J."/>
            <person name="Schuster L."/>
            <person name="Cowan T.M."/>
            <person name="Smanski M.J."/>
            <person name="Chevrette M.G."/>
            <person name="De Carvalho L.P.S."/>
            <person name="Shen B."/>
        </authorList>
    </citation>
    <scope>NUCLEOTIDE SEQUENCE [LARGE SCALE GENOMIC DNA]</scope>
    <source>
        <strain evidence="2 3">NPDC047833</strain>
    </source>
</reference>
<dbReference type="Gene3D" id="3.40.1080.10">
    <property type="entry name" value="Glutaconate Coenzyme A-transferase"/>
    <property type="match status" value="1"/>
</dbReference>
<feature type="region of interest" description="Disordered" evidence="1">
    <location>
        <begin position="31"/>
        <end position="65"/>
    </location>
</feature>
<evidence type="ECO:0000313" key="2">
    <source>
        <dbReference type="EMBL" id="MEW2366601.1"/>
    </source>
</evidence>
<accession>A0ABV3M4H0</accession>